<dbReference type="PANTHER" id="PTHR43409:SF7">
    <property type="entry name" value="BLL1977 PROTEIN"/>
    <property type="match status" value="1"/>
</dbReference>
<dbReference type="GO" id="GO:0003824">
    <property type="term" value="F:catalytic activity"/>
    <property type="evidence" value="ECO:0007669"/>
    <property type="project" value="InterPro"/>
</dbReference>
<evidence type="ECO:0000256" key="1">
    <source>
        <dbReference type="ARBA" id="ARBA00001966"/>
    </source>
</evidence>
<evidence type="ECO:0008006" key="7">
    <source>
        <dbReference type="Google" id="ProtNLM"/>
    </source>
</evidence>
<feature type="non-terminal residue" evidence="6">
    <location>
        <position position="1"/>
    </location>
</feature>
<feature type="non-terminal residue" evidence="6">
    <location>
        <position position="261"/>
    </location>
</feature>
<evidence type="ECO:0000256" key="4">
    <source>
        <dbReference type="ARBA" id="ARBA00023004"/>
    </source>
</evidence>
<dbReference type="InterPro" id="IPR023404">
    <property type="entry name" value="rSAM_horseshoe"/>
</dbReference>
<dbReference type="InterPro" id="IPR058240">
    <property type="entry name" value="rSAM_sf"/>
</dbReference>
<evidence type="ECO:0000256" key="3">
    <source>
        <dbReference type="ARBA" id="ARBA00022723"/>
    </source>
</evidence>
<keyword evidence="2" id="KW-0949">S-adenosyl-L-methionine</keyword>
<proteinExistence type="predicted"/>
<dbReference type="InterPro" id="IPR051198">
    <property type="entry name" value="BchE-like"/>
</dbReference>
<gene>
    <name evidence="6" type="ORF">S12H4_41256</name>
</gene>
<organism evidence="6">
    <name type="scientific">marine sediment metagenome</name>
    <dbReference type="NCBI Taxonomy" id="412755"/>
    <lineage>
        <taxon>unclassified sequences</taxon>
        <taxon>metagenomes</taxon>
        <taxon>ecological metagenomes</taxon>
    </lineage>
</organism>
<dbReference type="GO" id="GO:0046872">
    <property type="term" value="F:metal ion binding"/>
    <property type="evidence" value="ECO:0007669"/>
    <property type="project" value="UniProtKB-KW"/>
</dbReference>
<reference evidence="6" key="1">
    <citation type="journal article" date="2014" name="Front. Microbiol.">
        <title>High frequency of phylogenetically diverse reductive dehalogenase-homologous genes in deep subseafloor sedimentary metagenomes.</title>
        <authorList>
            <person name="Kawai M."/>
            <person name="Futagami T."/>
            <person name="Toyoda A."/>
            <person name="Takaki Y."/>
            <person name="Nishi S."/>
            <person name="Hori S."/>
            <person name="Arai W."/>
            <person name="Tsubouchi T."/>
            <person name="Morono Y."/>
            <person name="Uchiyama I."/>
            <person name="Ito T."/>
            <person name="Fujiyama A."/>
            <person name="Inagaki F."/>
            <person name="Takami H."/>
        </authorList>
    </citation>
    <scope>NUCLEOTIDE SEQUENCE</scope>
    <source>
        <strain evidence="6">Expedition CK06-06</strain>
    </source>
</reference>
<sequence length="261" mass="30093">LCDEILTRKLRILWSDSAGLYNMNSNLVSKLRDAGCIKLWVGVESPSGKIMKFVGKNIHKLGIAEIRNRLRMIHKVGIWVGVSLIVGMPYETESDLRTMCNFIQDCNEFVDVWQINKLQIKANSLFMQKPSDYRIEIIYDSQKNGLGFNEIQGLKWEDKQKQQNDFFQRVVSIIGGNLYSLGTLNNVMGNDHLVFFLYRQLHSKINVRKWINSHFSAGGEYNFKRAPTRKVFVEEKSFVEDINTGFLVPSDTMLEKIISLC</sequence>
<comment type="cofactor">
    <cofactor evidence="1">
        <name>[4Fe-4S] cluster</name>
        <dbReference type="ChEBI" id="CHEBI:49883"/>
    </cofactor>
</comment>
<comment type="caution">
    <text evidence="6">The sequence shown here is derived from an EMBL/GenBank/DDBJ whole genome shotgun (WGS) entry which is preliminary data.</text>
</comment>
<dbReference type="PANTHER" id="PTHR43409">
    <property type="entry name" value="ANAEROBIC MAGNESIUM-PROTOPORPHYRIN IX MONOMETHYL ESTER CYCLASE-RELATED"/>
    <property type="match status" value="1"/>
</dbReference>
<dbReference type="GO" id="GO:0051536">
    <property type="term" value="F:iron-sulfur cluster binding"/>
    <property type="evidence" value="ECO:0007669"/>
    <property type="project" value="UniProtKB-KW"/>
</dbReference>
<evidence type="ECO:0000313" key="6">
    <source>
        <dbReference type="EMBL" id="GAJ05103.1"/>
    </source>
</evidence>
<dbReference type="EMBL" id="BARW01025122">
    <property type="protein sequence ID" value="GAJ05103.1"/>
    <property type="molecule type" value="Genomic_DNA"/>
</dbReference>
<dbReference type="AlphaFoldDB" id="X1TIG1"/>
<dbReference type="SUPFAM" id="SSF102114">
    <property type="entry name" value="Radical SAM enzymes"/>
    <property type="match status" value="1"/>
</dbReference>
<dbReference type="Gene3D" id="3.80.30.20">
    <property type="entry name" value="tm_1862 like domain"/>
    <property type="match status" value="1"/>
</dbReference>
<accession>X1TIG1</accession>
<name>X1TIG1_9ZZZZ</name>
<keyword evidence="3" id="KW-0479">Metal-binding</keyword>
<protein>
    <recommendedName>
        <fullName evidence="7">Radical SAM core domain-containing protein</fullName>
    </recommendedName>
</protein>
<evidence type="ECO:0000256" key="5">
    <source>
        <dbReference type="ARBA" id="ARBA00023014"/>
    </source>
</evidence>
<keyword evidence="5" id="KW-0411">Iron-sulfur</keyword>
<evidence type="ECO:0000256" key="2">
    <source>
        <dbReference type="ARBA" id="ARBA00022691"/>
    </source>
</evidence>
<keyword evidence="4" id="KW-0408">Iron</keyword>
<dbReference type="GO" id="GO:0005829">
    <property type="term" value="C:cytosol"/>
    <property type="evidence" value="ECO:0007669"/>
    <property type="project" value="TreeGrafter"/>
</dbReference>